<dbReference type="OrthoDB" id="9773999at2"/>
<organism evidence="5 6">
    <name type="scientific">Saccharibacillus brassicae</name>
    <dbReference type="NCBI Taxonomy" id="2583377"/>
    <lineage>
        <taxon>Bacteria</taxon>
        <taxon>Bacillati</taxon>
        <taxon>Bacillota</taxon>
        <taxon>Bacilli</taxon>
        <taxon>Bacillales</taxon>
        <taxon>Paenibacillaceae</taxon>
        <taxon>Saccharibacillus</taxon>
    </lineage>
</organism>
<dbReference type="InterPro" id="IPR006145">
    <property type="entry name" value="PsdUridine_synth_RsuA/RluA"/>
</dbReference>
<feature type="domain" description="Pseudouridine synthase RsuA/RluA-like" evidence="4">
    <location>
        <begin position="20"/>
        <end position="174"/>
    </location>
</feature>
<evidence type="ECO:0000256" key="1">
    <source>
        <dbReference type="ARBA" id="ARBA00000073"/>
    </source>
</evidence>
<dbReference type="CDD" id="cd02869">
    <property type="entry name" value="PseudoU_synth_RluA_like"/>
    <property type="match status" value="1"/>
</dbReference>
<comment type="catalytic activity">
    <reaction evidence="1">
        <text>a uridine in RNA = a pseudouridine in RNA</text>
        <dbReference type="Rhea" id="RHEA:48348"/>
        <dbReference type="Rhea" id="RHEA-COMP:12068"/>
        <dbReference type="Rhea" id="RHEA-COMP:12069"/>
        <dbReference type="ChEBI" id="CHEBI:65314"/>
        <dbReference type="ChEBI" id="CHEBI:65315"/>
    </reaction>
</comment>
<name>A0A4Y6UP74_SACBS</name>
<dbReference type="InterPro" id="IPR020103">
    <property type="entry name" value="PsdUridine_synth_cat_dom_sf"/>
</dbReference>
<evidence type="ECO:0000259" key="4">
    <source>
        <dbReference type="Pfam" id="PF00849"/>
    </source>
</evidence>
<gene>
    <name evidence="5" type="ORF">FFV09_00290</name>
</gene>
<dbReference type="PANTHER" id="PTHR21600">
    <property type="entry name" value="MITOCHONDRIAL RNA PSEUDOURIDINE SYNTHASE"/>
    <property type="match status" value="1"/>
</dbReference>
<dbReference type="InterPro" id="IPR050188">
    <property type="entry name" value="RluA_PseudoU_synthase"/>
</dbReference>
<accession>A0A4Y6UP74</accession>
<dbReference type="RefSeq" id="WP_141445821.1">
    <property type="nucleotide sequence ID" value="NZ_CP041217.1"/>
</dbReference>
<reference evidence="5 6" key="1">
    <citation type="submission" date="2019-06" db="EMBL/GenBank/DDBJ databases">
        <title>Saccharibacillus brassicae sp. nov., an endophytic bacterium isolated from Chinese cabbage seeds (Brassica pekinensis).</title>
        <authorList>
            <person name="Jiang L."/>
            <person name="Lee J."/>
            <person name="Kim S.W."/>
        </authorList>
    </citation>
    <scope>NUCLEOTIDE SEQUENCE [LARGE SCALE GENOMIC DNA]</scope>
    <source>
        <strain evidence="6">KCTC 43072 / ATSA2</strain>
    </source>
</reference>
<dbReference type="SUPFAM" id="SSF55120">
    <property type="entry name" value="Pseudouridine synthase"/>
    <property type="match status" value="1"/>
</dbReference>
<dbReference type="KEGG" id="saca:FFV09_00290"/>
<dbReference type="EMBL" id="CP041217">
    <property type="protein sequence ID" value="QDH19432.1"/>
    <property type="molecule type" value="Genomic_DNA"/>
</dbReference>
<dbReference type="Proteomes" id="UP000316968">
    <property type="component" value="Chromosome"/>
</dbReference>
<dbReference type="GO" id="GO:0003723">
    <property type="term" value="F:RNA binding"/>
    <property type="evidence" value="ECO:0007669"/>
    <property type="project" value="InterPro"/>
</dbReference>
<evidence type="ECO:0000313" key="5">
    <source>
        <dbReference type="EMBL" id="QDH19432.1"/>
    </source>
</evidence>
<dbReference type="GO" id="GO:0140098">
    <property type="term" value="F:catalytic activity, acting on RNA"/>
    <property type="evidence" value="ECO:0007669"/>
    <property type="project" value="UniProtKB-ARBA"/>
</dbReference>
<dbReference type="AlphaFoldDB" id="A0A4Y6UP74"/>
<evidence type="ECO:0000256" key="3">
    <source>
        <dbReference type="ARBA" id="ARBA00033164"/>
    </source>
</evidence>
<evidence type="ECO:0000256" key="2">
    <source>
        <dbReference type="ARBA" id="ARBA00031870"/>
    </source>
</evidence>
<evidence type="ECO:0000313" key="6">
    <source>
        <dbReference type="Proteomes" id="UP000316968"/>
    </source>
</evidence>
<keyword evidence="6" id="KW-1185">Reference proteome</keyword>
<dbReference type="Gene3D" id="3.30.2350.10">
    <property type="entry name" value="Pseudouridine synthase"/>
    <property type="match status" value="1"/>
</dbReference>
<dbReference type="GO" id="GO:0006396">
    <property type="term" value="P:RNA processing"/>
    <property type="evidence" value="ECO:0007669"/>
    <property type="project" value="UniProtKB-ARBA"/>
</dbReference>
<dbReference type="GO" id="GO:0001522">
    <property type="term" value="P:pseudouridine synthesis"/>
    <property type="evidence" value="ECO:0007669"/>
    <property type="project" value="InterPro"/>
</dbReference>
<sequence length="246" mass="27278">MHGDVREVPPVPVLLEDNHVLGVVKPVNIPVQEDASGDPDMLTLLKRDLKLRHDKPGNVFLGLVHRLDRPVGGAMVFAKTSKGASRLSDAVRTHAIRKTYAAVTNGVPHQREGRLVDYLLKDERSNTVSVVPKGTPGAKEAILDYVVLADDGRRSLIRVELHTGRSHQIRVQMSRLGCPLFGDQKYGASQTKPGEQIALWSVRLRFPHPITKASTLLISMPPAVAPWTQWPDNVYKLLRDELEHGE</sequence>
<dbReference type="Pfam" id="PF00849">
    <property type="entry name" value="PseudoU_synth_2"/>
    <property type="match status" value="1"/>
</dbReference>
<protein>
    <recommendedName>
        <fullName evidence="2">RNA pseudouridylate synthase</fullName>
    </recommendedName>
    <alternativeName>
        <fullName evidence="3">RNA-uridine isomerase</fullName>
    </alternativeName>
</protein>
<dbReference type="GO" id="GO:0009982">
    <property type="term" value="F:pseudouridine synthase activity"/>
    <property type="evidence" value="ECO:0007669"/>
    <property type="project" value="InterPro"/>
</dbReference>
<proteinExistence type="predicted"/>